<dbReference type="Pfam" id="PF02321">
    <property type="entry name" value="OEP"/>
    <property type="match status" value="2"/>
</dbReference>
<dbReference type="AlphaFoldDB" id="A0A1M5XPK1"/>
<keyword evidence="9" id="KW-1185">Reference proteome</keyword>
<dbReference type="InterPro" id="IPR003423">
    <property type="entry name" value="OMP_efflux"/>
</dbReference>
<dbReference type="NCBIfam" id="TIGR01844">
    <property type="entry name" value="type_I_sec_TolC"/>
    <property type="match status" value="1"/>
</dbReference>
<dbReference type="GO" id="GO:0015562">
    <property type="term" value="F:efflux transmembrane transporter activity"/>
    <property type="evidence" value="ECO:0007669"/>
    <property type="project" value="InterPro"/>
</dbReference>
<evidence type="ECO:0000256" key="1">
    <source>
        <dbReference type="ARBA" id="ARBA00004442"/>
    </source>
</evidence>
<evidence type="ECO:0000256" key="6">
    <source>
        <dbReference type="ARBA" id="ARBA00023136"/>
    </source>
</evidence>
<evidence type="ECO:0000256" key="4">
    <source>
        <dbReference type="ARBA" id="ARBA00022452"/>
    </source>
</evidence>
<proteinExistence type="inferred from homology"/>
<gene>
    <name evidence="8" type="ORF">SAMN04488135_10746</name>
</gene>
<evidence type="ECO:0000256" key="2">
    <source>
        <dbReference type="ARBA" id="ARBA00007613"/>
    </source>
</evidence>
<dbReference type="InterPro" id="IPR010130">
    <property type="entry name" value="T1SS_OMP_TolC"/>
</dbReference>
<dbReference type="SUPFAM" id="SSF56954">
    <property type="entry name" value="Outer membrane efflux proteins (OEP)"/>
    <property type="match status" value="1"/>
</dbReference>
<dbReference type="EMBL" id="FQXE01000007">
    <property type="protein sequence ID" value="SHI01572.1"/>
    <property type="molecule type" value="Genomic_DNA"/>
</dbReference>
<comment type="similarity">
    <text evidence="2">Belongs to the outer membrane factor (OMF) (TC 1.B.17) family.</text>
</comment>
<dbReference type="PANTHER" id="PTHR30026:SF20">
    <property type="entry name" value="OUTER MEMBRANE PROTEIN TOLC"/>
    <property type="match status" value="1"/>
</dbReference>
<dbReference type="RefSeq" id="WP_218599003.1">
    <property type="nucleotide sequence ID" value="NZ_FQXE01000007.1"/>
</dbReference>
<dbReference type="Gene3D" id="1.20.1600.10">
    <property type="entry name" value="Outer membrane efflux proteins (OEP)"/>
    <property type="match status" value="1"/>
</dbReference>
<keyword evidence="8" id="KW-0378">Hydrolase</keyword>
<dbReference type="GO" id="GO:1990281">
    <property type="term" value="C:efflux pump complex"/>
    <property type="evidence" value="ECO:0007669"/>
    <property type="project" value="TreeGrafter"/>
</dbReference>
<organism evidence="8 9">
    <name type="scientific">Pollutimonas bauzanensis</name>
    <dbReference type="NCBI Taxonomy" id="658167"/>
    <lineage>
        <taxon>Bacteria</taxon>
        <taxon>Pseudomonadati</taxon>
        <taxon>Pseudomonadota</taxon>
        <taxon>Betaproteobacteria</taxon>
        <taxon>Burkholderiales</taxon>
        <taxon>Alcaligenaceae</taxon>
        <taxon>Pollutimonas</taxon>
    </lineage>
</organism>
<comment type="subcellular location">
    <subcellularLocation>
        <location evidence="1">Cell outer membrane</location>
    </subcellularLocation>
</comment>
<evidence type="ECO:0000256" key="5">
    <source>
        <dbReference type="ARBA" id="ARBA00022692"/>
    </source>
</evidence>
<dbReference type="GO" id="GO:0008233">
    <property type="term" value="F:peptidase activity"/>
    <property type="evidence" value="ECO:0007669"/>
    <property type="project" value="UniProtKB-KW"/>
</dbReference>
<dbReference type="GO" id="GO:0015288">
    <property type="term" value="F:porin activity"/>
    <property type="evidence" value="ECO:0007669"/>
    <property type="project" value="TreeGrafter"/>
</dbReference>
<keyword evidence="6" id="KW-0472">Membrane</keyword>
<dbReference type="GO" id="GO:0009279">
    <property type="term" value="C:cell outer membrane"/>
    <property type="evidence" value="ECO:0007669"/>
    <property type="project" value="UniProtKB-SubCell"/>
</dbReference>
<evidence type="ECO:0000256" key="3">
    <source>
        <dbReference type="ARBA" id="ARBA00022448"/>
    </source>
</evidence>
<evidence type="ECO:0000256" key="7">
    <source>
        <dbReference type="ARBA" id="ARBA00023237"/>
    </source>
</evidence>
<dbReference type="STRING" id="658167.SAMN04488135_10746"/>
<sequence length="479" mass="52602">MRILVQPAGPVGPPRCAARRRLSAAALMLILVAMGAISCAHAQGLMAFYGMALENDPGYRAAQAERDAGREERAIGRAALLPKLSYQYQAGRNQSGVTEPAWLGGTTTTERSYRSYSSALTLQQPLLDYEALSRYHYGVAQAHHADERFRSRSQELALRVAQAYTEALYARDQIDLSQAQKRSYAELLALNRRMLAAGEGTRTDLLETQARHDLAVAQEIEAVDALDAALRTLGAMVGRVPRADDLAPLAGKFGELALEETAYEGWQRVALAHNPELAAQQHALESARQRIEQARAGHLPSVSLYASAGRQKSSSESTYDQRYVTNSVGLQVSIPIFAGGGVSASVRQAVDEREQMRFEGNARQSEILGDLRRQFNLFRSSAAKMRAYQLAVDSTHELIRAMKKSVAGGERVNADVLQAEQQYYDALRNLAQARYAYLLSWLALKFHAGTLAPEHVRVVDGYFGHLAPVLHEAQGQNLP</sequence>
<evidence type="ECO:0000313" key="8">
    <source>
        <dbReference type="EMBL" id="SHI01572.1"/>
    </source>
</evidence>
<dbReference type="PANTHER" id="PTHR30026">
    <property type="entry name" value="OUTER MEMBRANE PROTEIN TOLC"/>
    <property type="match status" value="1"/>
</dbReference>
<protein>
    <submittedName>
        <fullName evidence="8">Outer membrane protein, protease secretion system</fullName>
    </submittedName>
</protein>
<keyword evidence="3" id="KW-0813">Transport</keyword>
<name>A0A1M5XPK1_9BURK</name>
<dbReference type="Proteomes" id="UP000184226">
    <property type="component" value="Unassembled WGS sequence"/>
</dbReference>
<dbReference type="InterPro" id="IPR051906">
    <property type="entry name" value="TolC-like"/>
</dbReference>
<accession>A0A1M5XPK1</accession>
<dbReference type="GO" id="GO:0006508">
    <property type="term" value="P:proteolysis"/>
    <property type="evidence" value="ECO:0007669"/>
    <property type="project" value="UniProtKB-KW"/>
</dbReference>
<keyword evidence="5" id="KW-0812">Transmembrane</keyword>
<evidence type="ECO:0000313" key="9">
    <source>
        <dbReference type="Proteomes" id="UP000184226"/>
    </source>
</evidence>
<keyword evidence="7" id="KW-0998">Cell outer membrane</keyword>
<keyword evidence="4" id="KW-1134">Transmembrane beta strand</keyword>
<reference evidence="8 9" key="1">
    <citation type="submission" date="2016-11" db="EMBL/GenBank/DDBJ databases">
        <authorList>
            <person name="Jaros S."/>
            <person name="Januszkiewicz K."/>
            <person name="Wedrychowicz H."/>
        </authorList>
    </citation>
    <scope>NUCLEOTIDE SEQUENCE [LARGE SCALE GENOMIC DNA]</scope>
    <source>
        <strain evidence="8 9">CGMCC 1.10190</strain>
    </source>
</reference>
<keyword evidence="8" id="KW-0645">Protease</keyword>